<evidence type="ECO:0000313" key="2">
    <source>
        <dbReference type="Proteomes" id="UP000464577"/>
    </source>
</evidence>
<dbReference type="PROSITE" id="PS51257">
    <property type="entry name" value="PROKAR_LIPOPROTEIN"/>
    <property type="match status" value="1"/>
</dbReference>
<organism evidence="1 2">
    <name type="scientific">Spirosoma endbachense</name>
    <dbReference type="NCBI Taxonomy" id="2666025"/>
    <lineage>
        <taxon>Bacteria</taxon>
        <taxon>Pseudomonadati</taxon>
        <taxon>Bacteroidota</taxon>
        <taxon>Cytophagia</taxon>
        <taxon>Cytophagales</taxon>
        <taxon>Cytophagaceae</taxon>
        <taxon>Spirosoma</taxon>
    </lineage>
</organism>
<name>A0A6P1VL01_9BACT</name>
<proteinExistence type="predicted"/>
<reference evidence="1 2" key="1">
    <citation type="submission" date="2019-11" db="EMBL/GenBank/DDBJ databases">
        <title>Spirosoma endbachense sp. nov., isolated from a natural salt meadow.</title>
        <authorList>
            <person name="Rojas J."/>
            <person name="Ambika Manirajan B."/>
            <person name="Ratering S."/>
            <person name="Suarez C."/>
            <person name="Geissler-Plaum R."/>
            <person name="Schnell S."/>
        </authorList>
    </citation>
    <scope>NUCLEOTIDE SEQUENCE [LARGE SCALE GENOMIC DNA]</scope>
    <source>
        <strain evidence="1 2">I-24</strain>
    </source>
</reference>
<dbReference type="RefSeq" id="WP_162384362.1">
    <property type="nucleotide sequence ID" value="NZ_CP045997.1"/>
</dbReference>
<dbReference type="AlphaFoldDB" id="A0A6P1VL01"/>
<protein>
    <recommendedName>
        <fullName evidence="3">Lipocalin-like domain-containing protein</fullName>
    </recommendedName>
</protein>
<dbReference type="EMBL" id="CP045997">
    <property type="protein sequence ID" value="QHV93941.1"/>
    <property type="molecule type" value="Genomic_DNA"/>
</dbReference>
<evidence type="ECO:0000313" key="1">
    <source>
        <dbReference type="EMBL" id="QHV93941.1"/>
    </source>
</evidence>
<dbReference type="Proteomes" id="UP000464577">
    <property type="component" value="Chromosome"/>
</dbReference>
<sequence length="136" mass="15227">MRSFYTLLLVSLTILACKKSDTLSPETLTGTWIEVTARQDTLLFNLDHMGASLPASLIVKRGTERNSSGYLLPKIGSGIYLYELQGERIFVRNLLSSSSLGADYAIEQQGDILKVENFFELGFRQSPTATRTFKRQ</sequence>
<evidence type="ECO:0008006" key="3">
    <source>
        <dbReference type="Google" id="ProtNLM"/>
    </source>
</evidence>
<gene>
    <name evidence="1" type="ORF">GJR95_02380</name>
</gene>
<accession>A0A6P1VL01</accession>
<dbReference type="KEGG" id="senf:GJR95_02380"/>
<keyword evidence="2" id="KW-1185">Reference proteome</keyword>